<dbReference type="Gene3D" id="1.10.287.130">
    <property type="match status" value="1"/>
</dbReference>
<dbReference type="InterPro" id="IPR036097">
    <property type="entry name" value="HisK_dim/P_sf"/>
</dbReference>
<comment type="caution">
    <text evidence="19">The sequence shown here is derived from an EMBL/GenBank/DDBJ whole genome shotgun (WGS) entry which is preliminary data.</text>
</comment>
<keyword evidence="6" id="KW-0812">Transmembrane</keyword>
<evidence type="ECO:0000256" key="12">
    <source>
        <dbReference type="ARBA" id="ARBA00023136"/>
    </source>
</evidence>
<dbReference type="GO" id="GO:0006355">
    <property type="term" value="P:regulation of DNA-templated transcription"/>
    <property type="evidence" value="ECO:0007669"/>
    <property type="project" value="InterPro"/>
</dbReference>
<comment type="catalytic activity">
    <reaction evidence="1">
        <text>ATP + protein L-histidine = ADP + protein N-phospho-L-histidine.</text>
        <dbReference type="EC" id="2.7.13.3"/>
    </reaction>
</comment>
<keyword evidence="8" id="KW-0418">Kinase</keyword>
<dbReference type="RefSeq" id="WP_193993207.1">
    <property type="nucleotide sequence ID" value="NZ_JADEXP010000083.1"/>
</dbReference>
<keyword evidence="7" id="KW-0547">Nucleotide-binding</keyword>
<dbReference type="GO" id="GO:0016020">
    <property type="term" value="C:membrane"/>
    <property type="evidence" value="ECO:0007669"/>
    <property type="project" value="UniProtKB-SubCell"/>
</dbReference>
<evidence type="ECO:0000259" key="18">
    <source>
        <dbReference type="PROSITE" id="PS51371"/>
    </source>
</evidence>
<dbReference type="AlphaFoldDB" id="A0A928ZRD3"/>
<keyword evidence="20" id="KW-1185">Reference proteome</keyword>
<feature type="domain" description="CBS" evidence="18">
    <location>
        <begin position="18"/>
        <end position="73"/>
    </location>
</feature>
<dbReference type="GO" id="GO:0005524">
    <property type="term" value="F:ATP binding"/>
    <property type="evidence" value="ECO:0007669"/>
    <property type="project" value="UniProtKB-KW"/>
</dbReference>
<evidence type="ECO:0000256" key="7">
    <source>
        <dbReference type="ARBA" id="ARBA00022741"/>
    </source>
</evidence>
<dbReference type="GO" id="GO:0000155">
    <property type="term" value="F:phosphorelay sensor kinase activity"/>
    <property type="evidence" value="ECO:0007669"/>
    <property type="project" value="InterPro"/>
</dbReference>
<gene>
    <name evidence="19" type="ORF">IQ260_11285</name>
</gene>
<dbReference type="InterPro" id="IPR003594">
    <property type="entry name" value="HATPase_dom"/>
</dbReference>
<dbReference type="Gene3D" id="3.30.450.20">
    <property type="entry name" value="PAS domain"/>
    <property type="match status" value="2"/>
</dbReference>
<dbReference type="InterPro" id="IPR035965">
    <property type="entry name" value="PAS-like_dom_sf"/>
</dbReference>
<evidence type="ECO:0000256" key="14">
    <source>
        <dbReference type="SAM" id="Coils"/>
    </source>
</evidence>
<dbReference type="InterPro" id="IPR001610">
    <property type="entry name" value="PAC"/>
</dbReference>
<feature type="domain" description="CBS" evidence="18">
    <location>
        <begin position="82"/>
        <end position="141"/>
    </location>
</feature>
<dbReference type="PROSITE" id="PS50109">
    <property type="entry name" value="HIS_KIN"/>
    <property type="match status" value="1"/>
</dbReference>
<keyword evidence="11" id="KW-0902">Two-component regulatory system</keyword>
<dbReference type="SMART" id="SM00388">
    <property type="entry name" value="HisKA"/>
    <property type="match status" value="1"/>
</dbReference>
<dbReference type="InterPro" id="IPR000644">
    <property type="entry name" value="CBS_dom"/>
</dbReference>
<reference evidence="19" key="1">
    <citation type="submission" date="2020-10" db="EMBL/GenBank/DDBJ databases">
        <authorList>
            <person name="Castelo-Branco R."/>
            <person name="Eusebio N."/>
            <person name="Adriana R."/>
            <person name="Vieira A."/>
            <person name="Brugerolle De Fraissinette N."/>
            <person name="Rezende De Castro R."/>
            <person name="Schneider M.P."/>
            <person name="Vasconcelos V."/>
            <person name="Leao P.N."/>
        </authorList>
    </citation>
    <scope>NUCLEOTIDE SEQUENCE</scope>
    <source>
        <strain evidence="19">LEGE 11479</strain>
    </source>
</reference>
<feature type="domain" description="Histidine kinase" evidence="15">
    <location>
        <begin position="500"/>
        <end position="721"/>
    </location>
</feature>
<dbReference type="CDD" id="cd16922">
    <property type="entry name" value="HATPase_EvgS-ArcB-TorS-like"/>
    <property type="match status" value="1"/>
</dbReference>
<dbReference type="EC" id="2.7.13.3" evidence="3"/>
<dbReference type="SMART" id="SM00086">
    <property type="entry name" value="PAC"/>
    <property type="match status" value="2"/>
</dbReference>
<evidence type="ECO:0000256" key="4">
    <source>
        <dbReference type="ARBA" id="ARBA00022553"/>
    </source>
</evidence>
<dbReference type="CDD" id="cd07177">
    <property type="entry name" value="terB_like"/>
    <property type="match status" value="1"/>
</dbReference>
<evidence type="ECO:0000259" key="17">
    <source>
        <dbReference type="PROSITE" id="PS50113"/>
    </source>
</evidence>
<evidence type="ECO:0000256" key="2">
    <source>
        <dbReference type="ARBA" id="ARBA00004141"/>
    </source>
</evidence>
<dbReference type="CDD" id="cd00082">
    <property type="entry name" value="HisKA"/>
    <property type="match status" value="1"/>
</dbReference>
<dbReference type="InterPro" id="IPR050351">
    <property type="entry name" value="BphY/WalK/GraS-like"/>
</dbReference>
<evidence type="ECO:0000259" key="16">
    <source>
        <dbReference type="PROSITE" id="PS50112"/>
    </source>
</evidence>
<dbReference type="InterPro" id="IPR036890">
    <property type="entry name" value="HATPase_C_sf"/>
</dbReference>
<evidence type="ECO:0000256" key="1">
    <source>
        <dbReference type="ARBA" id="ARBA00000085"/>
    </source>
</evidence>
<feature type="coiled-coil region" evidence="14">
    <location>
        <begin position="156"/>
        <end position="183"/>
    </location>
</feature>
<evidence type="ECO:0000256" key="11">
    <source>
        <dbReference type="ARBA" id="ARBA00023012"/>
    </source>
</evidence>
<dbReference type="SMART" id="SM00116">
    <property type="entry name" value="CBS"/>
    <property type="match status" value="2"/>
</dbReference>
<keyword evidence="4" id="KW-0597">Phosphoprotein</keyword>
<dbReference type="PROSITE" id="PS50113">
    <property type="entry name" value="PAC"/>
    <property type="match status" value="1"/>
</dbReference>
<evidence type="ECO:0000256" key="5">
    <source>
        <dbReference type="ARBA" id="ARBA00022679"/>
    </source>
</evidence>
<evidence type="ECO:0000256" key="8">
    <source>
        <dbReference type="ARBA" id="ARBA00022777"/>
    </source>
</evidence>
<dbReference type="Gene3D" id="3.30.565.10">
    <property type="entry name" value="Histidine kinase-like ATPase, C-terminal domain"/>
    <property type="match status" value="1"/>
</dbReference>
<evidence type="ECO:0000256" key="13">
    <source>
        <dbReference type="PROSITE-ProRule" id="PRU00703"/>
    </source>
</evidence>
<dbReference type="NCBIfam" id="TIGR00229">
    <property type="entry name" value="sensory_box"/>
    <property type="match status" value="2"/>
</dbReference>
<dbReference type="Pfam" id="PF00512">
    <property type="entry name" value="HisKA"/>
    <property type="match status" value="1"/>
</dbReference>
<dbReference type="FunFam" id="3.30.565.10:FF:000006">
    <property type="entry name" value="Sensor histidine kinase WalK"/>
    <property type="match status" value="1"/>
</dbReference>
<feature type="coiled-coil region" evidence="14">
    <location>
        <begin position="334"/>
        <end position="361"/>
    </location>
</feature>
<dbReference type="GO" id="GO:0015562">
    <property type="term" value="F:efflux transmembrane transporter activity"/>
    <property type="evidence" value="ECO:0007669"/>
    <property type="project" value="InterPro"/>
</dbReference>
<evidence type="ECO:0000256" key="10">
    <source>
        <dbReference type="ARBA" id="ARBA00022989"/>
    </source>
</evidence>
<feature type="domain" description="PAS" evidence="16">
    <location>
        <begin position="224"/>
        <end position="266"/>
    </location>
</feature>
<dbReference type="GO" id="GO:0000156">
    <property type="term" value="F:phosphorelay response regulator activity"/>
    <property type="evidence" value="ECO:0007669"/>
    <property type="project" value="TreeGrafter"/>
</dbReference>
<dbReference type="InterPro" id="IPR000700">
    <property type="entry name" value="PAS-assoc_C"/>
</dbReference>
<dbReference type="Pfam" id="PF00989">
    <property type="entry name" value="PAS"/>
    <property type="match status" value="2"/>
</dbReference>
<dbReference type="InterPro" id="IPR000014">
    <property type="entry name" value="PAS"/>
</dbReference>
<dbReference type="Pfam" id="PF02518">
    <property type="entry name" value="HATPase_c"/>
    <property type="match status" value="1"/>
</dbReference>
<keyword evidence="12" id="KW-0472">Membrane</keyword>
<dbReference type="FunFam" id="1.10.287.130:FF:000001">
    <property type="entry name" value="Two-component sensor histidine kinase"/>
    <property type="match status" value="1"/>
</dbReference>
<dbReference type="PANTHER" id="PTHR42878:SF7">
    <property type="entry name" value="SENSOR HISTIDINE KINASE GLRK"/>
    <property type="match status" value="1"/>
</dbReference>
<dbReference type="InterPro" id="IPR013767">
    <property type="entry name" value="PAS_fold"/>
</dbReference>
<dbReference type="SMART" id="SM00387">
    <property type="entry name" value="HATPase_c"/>
    <property type="match status" value="1"/>
</dbReference>
<dbReference type="GO" id="GO:0030295">
    <property type="term" value="F:protein kinase activator activity"/>
    <property type="evidence" value="ECO:0007669"/>
    <property type="project" value="TreeGrafter"/>
</dbReference>
<evidence type="ECO:0000256" key="3">
    <source>
        <dbReference type="ARBA" id="ARBA00012438"/>
    </source>
</evidence>
<dbReference type="InterPro" id="IPR003661">
    <property type="entry name" value="HisK_dim/P_dom"/>
</dbReference>
<dbReference type="Proteomes" id="UP000615026">
    <property type="component" value="Unassembled WGS sequence"/>
</dbReference>
<dbReference type="Pfam" id="PF00571">
    <property type="entry name" value="CBS"/>
    <property type="match status" value="2"/>
</dbReference>
<keyword evidence="14" id="KW-0175">Coiled coil</keyword>
<feature type="domain" description="PAC" evidence="17">
    <location>
        <begin position="291"/>
        <end position="343"/>
    </location>
</feature>
<name>A0A928ZRD3_LEPEC</name>
<sequence length="721" mass="80424">MPVDSPDPNTRSLADRVVTSTPLMVTPETLIGDAIAIMHQAQTSYVLIAEQQRPVGIFTERDLVELIASGQSITNVPIAAVMTTAVQTITTDQVNDTLVLFHQMLQYQVRHLPIVDEQERLVGMITQSSLLQALNPNAIKQIFERLSQEAEPPRSVDQALARNLELEQAQTRLSQQLEVAQTEHQFAKSLNSALRRDQVRLSTQLQAEQIEIQQAEAHILFQSRLLDAVAQAVIATNLDGNILYWNCFAETLYGWSAAEVLGRSILDITPADTTRDQAVEIMAHLQQGEQWSGEFWVKRKDGTPFPAWVIDAPIYDDQGILVGVVGVSMDISDRKRIESERQQAEQALQQANANLENWVEVRTADLRQAEQRWRTLLENVHLAVVGLDCNGKVNYANPFLLNLTGYTATDVLGKDWVDLFLPPSQQPLVRSYFQQLLSQPNSTLRYQNPILTQSGEQRMIAWNNTVLRNGHSNIIGTMSIGEDITERFAIDRMKGEFISVISHELRTPLTAIHGGIKLLARGLVPVESEQGQQLLQLTAEHSQRLVRLVNDILELERLESDTSLLQKQPFNTQTLTSQVVGLFQLTANQAGITLEVSDPGFEIMADCDRIHQVLTNLMDNAIKFSPRNSTIWLTVESGESDPGRDTVLFTIRDQGRGIPPEKCAKIFERFIQVDSSDSREKGGTGLGLTICQNIVEQHGGFIGVKSTPGKGSCFYFTLPIN</sequence>
<dbReference type="PRINTS" id="PR00344">
    <property type="entry name" value="BCTRLSENSOR"/>
</dbReference>
<dbReference type="PROSITE" id="PS50112">
    <property type="entry name" value="PAS"/>
    <property type="match status" value="2"/>
</dbReference>
<proteinExistence type="predicted"/>
<evidence type="ECO:0000256" key="6">
    <source>
        <dbReference type="ARBA" id="ARBA00022692"/>
    </source>
</evidence>
<evidence type="ECO:0000313" key="19">
    <source>
        <dbReference type="EMBL" id="MBE9067240.1"/>
    </source>
</evidence>
<organism evidence="19 20">
    <name type="scientific">Leptolyngbya cf. ectocarpi LEGE 11479</name>
    <dbReference type="NCBI Taxonomy" id="1828722"/>
    <lineage>
        <taxon>Bacteria</taxon>
        <taxon>Bacillati</taxon>
        <taxon>Cyanobacteriota</taxon>
        <taxon>Cyanophyceae</taxon>
        <taxon>Leptolyngbyales</taxon>
        <taxon>Leptolyngbyaceae</taxon>
        <taxon>Leptolyngbya group</taxon>
        <taxon>Leptolyngbya</taxon>
    </lineage>
</organism>
<dbReference type="EMBL" id="JADEXP010000083">
    <property type="protein sequence ID" value="MBE9067240.1"/>
    <property type="molecule type" value="Genomic_DNA"/>
</dbReference>
<evidence type="ECO:0000256" key="9">
    <source>
        <dbReference type="ARBA" id="ARBA00022840"/>
    </source>
</evidence>
<comment type="subcellular location">
    <subcellularLocation>
        <location evidence="2">Membrane</location>
        <topology evidence="2">Multi-pass membrane protein</topology>
    </subcellularLocation>
</comment>
<dbReference type="InterPro" id="IPR004358">
    <property type="entry name" value="Sig_transdc_His_kin-like_C"/>
</dbReference>
<dbReference type="InterPro" id="IPR046342">
    <property type="entry name" value="CBS_dom_sf"/>
</dbReference>
<dbReference type="GO" id="GO:0007234">
    <property type="term" value="P:osmosensory signaling via phosphorelay pathway"/>
    <property type="evidence" value="ECO:0007669"/>
    <property type="project" value="TreeGrafter"/>
</dbReference>
<accession>A0A928ZRD3</accession>
<keyword evidence="9" id="KW-0067">ATP-binding</keyword>
<keyword evidence="13" id="KW-0129">CBS domain</keyword>
<dbReference type="InterPro" id="IPR005467">
    <property type="entry name" value="His_kinase_dom"/>
</dbReference>
<dbReference type="SUPFAM" id="SSF55785">
    <property type="entry name" value="PYP-like sensor domain (PAS domain)"/>
    <property type="match status" value="2"/>
</dbReference>
<dbReference type="SUPFAM" id="SSF55874">
    <property type="entry name" value="ATPase domain of HSP90 chaperone/DNA topoisomerase II/histidine kinase"/>
    <property type="match status" value="1"/>
</dbReference>
<evidence type="ECO:0000313" key="20">
    <source>
        <dbReference type="Proteomes" id="UP000615026"/>
    </source>
</evidence>
<keyword evidence="10" id="KW-1133">Transmembrane helix</keyword>
<dbReference type="SUPFAM" id="SSF47384">
    <property type="entry name" value="Homodimeric domain of signal transducing histidine kinase"/>
    <property type="match status" value="1"/>
</dbReference>
<dbReference type="Gene3D" id="3.10.580.10">
    <property type="entry name" value="CBS-domain"/>
    <property type="match status" value="1"/>
</dbReference>
<dbReference type="PROSITE" id="PS51371">
    <property type="entry name" value="CBS"/>
    <property type="match status" value="2"/>
</dbReference>
<keyword evidence="5" id="KW-0808">Transferase</keyword>
<dbReference type="CDD" id="cd00130">
    <property type="entry name" value="PAS"/>
    <property type="match status" value="2"/>
</dbReference>
<dbReference type="PANTHER" id="PTHR42878">
    <property type="entry name" value="TWO-COMPONENT HISTIDINE KINASE"/>
    <property type="match status" value="1"/>
</dbReference>
<dbReference type="SUPFAM" id="SSF54631">
    <property type="entry name" value="CBS-domain pair"/>
    <property type="match status" value="1"/>
</dbReference>
<dbReference type="SMART" id="SM00091">
    <property type="entry name" value="PAS"/>
    <property type="match status" value="2"/>
</dbReference>
<evidence type="ECO:0000259" key="15">
    <source>
        <dbReference type="PROSITE" id="PS50109"/>
    </source>
</evidence>
<protein>
    <recommendedName>
        <fullName evidence="3">histidine kinase</fullName>
        <ecNumber evidence="3">2.7.13.3</ecNumber>
    </recommendedName>
</protein>
<feature type="domain" description="PAS" evidence="16">
    <location>
        <begin position="369"/>
        <end position="440"/>
    </location>
</feature>